<evidence type="ECO:0000313" key="11">
    <source>
        <dbReference type="Proteomes" id="UP001567350"/>
    </source>
</evidence>
<evidence type="ECO:0000313" key="10">
    <source>
        <dbReference type="EMBL" id="MEZ2739511.1"/>
    </source>
</evidence>
<dbReference type="PRINTS" id="PR01488">
    <property type="entry name" value="RTXTOXINA"/>
</dbReference>
<dbReference type="InterPro" id="IPR001343">
    <property type="entry name" value="Hemolysn_Ca-bd"/>
</dbReference>
<dbReference type="Pfam" id="PF03098">
    <property type="entry name" value="An_peroxidase"/>
    <property type="match status" value="3"/>
</dbReference>
<dbReference type="EMBL" id="JBGJLR010000007">
    <property type="protein sequence ID" value="MEZ2739511.1"/>
    <property type="molecule type" value="Genomic_DNA"/>
</dbReference>
<dbReference type="PROSITE" id="PS00330">
    <property type="entry name" value="HEMOLYSIN_CALCIUM"/>
    <property type="match status" value="10"/>
</dbReference>
<dbReference type="PANTHER" id="PTHR38340:SF1">
    <property type="entry name" value="S-LAYER PROTEIN"/>
    <property type="match status" value="1"/>
</dbReference>
<dbReference type="Gene3D" id="2.150.10.10">
    <property type="entry name" value="Serralysin-like metalloprotease, C-terminal"/>
    <property type="match status" value="7"/>
</dbReference>
<keyword evidence="10" id="KW-0560">Oxidoreductase</keyword>
<feature type="coiled-coil region" evidence="8">
    <location>
        <begin position="300"/>
        <end position="327"/>
    </location>
</feature>
<comment type="caution">
    <text evidence="10">The sequence shown here is derived from an EMBL/GenBank/DDBJ whole genome shotgun (WGS) entry which is preliminary data.</text>
</comment>
<keyword evidence="6" id="KW-0843">Virulence</keyword>
<keyword evidence="7" id="KW-0472">Membrane</keyword>
<organism evidence="10 11">
    <name type="scientific">Comamonas jiangduensis</name>
    <dbReference type="NCBI Taxonomy" id="1194168"/>
    <lineage>
        <taxon>Bacteria</taxon>
        <taxon>Pseudomonadati</taxon>
        <taxon>Pseudomonadota</taxon>
        <taxon>Betaproteobacteria</taxon>
        <taxon>Burkholderiales</taxon>
        <taxon>Comamonadaceae</taxon>
        <taxon>Comamonas</taxon>
    </lineage>
</organism>
<name>A0ABV4IEA4_9BURK</name>
<evidence type="ECO:0000256" key="3">
    <source>
        <dbReference type="ARBA" id="ARBA00022525"/>
    </source>
</evidence>
<dbReference type="PRINTS" id="PR00313">
    <property type="entry name" value="CABNDNGRPT"/>
</dbReference>
<keyword evidence="4" id="KW-0800">Toxin</keyword>
<dbReference type="Pfam" id="PF00353">
    <property type="entry name" value="HemolysinCabind"/>
    <property type="match status" value="11"/>
</dbReference>
<dbReference type="InterPro" id="IPR010255">
    <property type="entry name" value="Haem_peroxidase_sf"/>
</dbReference>
<evidence type="ECO:0000256" key="2">
    <source>
        <dbReference type="ARBA" id="ARBA00004613"/>
    </source>
</evidence>
<dbReference type="InterPro" id="IPR018511">
    <property type="entry name" value="Hemolysin-typ_Ca-bd_CS"/>
</dbReference>
<dbReference type="PROSITE" id="PS50292">
    <property type="entry name" value="PEROXIDASE_3"/>
    <property type="match status" value="1"/>
</dbReference>
<dbReference type="Gene3D" id="1.10.640.10">
    <property type="entry name" value="Haem peroxidase domain superfamily, animal type"/>
    <property type="match status" value="2"/>
</dbReference>
<dbReference type="Proteomes" id="UP001567350">
    <property type="component" value="Unassembled WGS sequence"/>
</dbReference>
<evidence type="ECO:0000256" key="1">
    <source>
        <dbReference type="ARBA" id="ARBA00004370"/>
    </source>
</evidence>
<comment type="subcellular location">
    <subcellularLocation>
        <location evidence="1">Membrane</location>
    </subcellularLocation>
    <subcellularLocation>
        <location evidence="2">Secreted</location>
    </subcellularLocation>
</comment>
<evidence type="ECO:0000256" key="5">
    <source>
        <dbReference type="ARBA" id="ARBA00022737"/>
    </source>
</evidence>
<dbReference type="GO" id="GO:0004601">
    <property type="term" value="F:peroxidase activity"/>
    <property type="evidence" value="ECO:0007669"/>
    <property type="project" value="UniProtKB-KW"/>
</dbReference>
<keyword evidence="10" id="KW-0575">Peroxidase</keyword>
<proteinExistence type="predicted"/>
<dbReference type="SUPFAM" id="SSF48113">
    <property type="entry name" value="Heme-dependent peroxidases"/>
    <property type="match status" value="1"/>
</dbReference>
<feature type="region of interest" description="Disordered" evidence="9">
    <location>
        <begin position="1947"/>
        <end position="1970"/>
    </location>
</feature>
<protein>
    <submittedName>
        <fullName evidence="10">Peroxidase family protein</fullName>
    </submittedName>
</protein>
<gene>
    <name evidence="10" type="ORF">ACBP88_08585</name>
</gene>
<evidence type="ECO:0000256" key="6">
    <source>
        <dbReference type="ARBA" id="ARBA00023026"/>
    </source>
</evidence>
<keyword evidence="5" id="KW-0677">Repeat</keyword>
<keyword evidence="8" id="KW-0175">Coiled coil</keyword>
<dbReference type="RefSeq" id="WP_370892182.1">
    <property type="nucleotide sequence ID" value="NZ_JBGJLR010000007.1"/>
</dbReference>
<evidence type="ECO:0000256" key="8">
    <source>
        <dbReference type="SAM" id="Coils"/>
    </source>
</evidence>
<dbReference type="InterPro" id="IPR019791">
    <property type="entry name" value="Haem_peroxidase_animal"/>
</dbReference>
<dbReference type="InterPro" id="IPR050557">
    <property type="entry name" value="RTX_toxin/Mannuronan_C5-epim"/>
</dbReference>
<keyword evidence="11" id="KW-1185">Reference proteome</keyword>
<accession>A0ABV4IEA4</accession>
<keyword evidence="3" id="KW-0964">Secreted</keyword>
<sequence length="2106" mass="218285">MTFRLNLDDISRILTSIQVAEQHVQSGYEKQTDLMGNPLNNLVPLGLRTVSGQYNNLVHIEYGSADQFMPRLLTPTFQDAEINPRTGQSTSYAQTSGSVYDSQPRTISNLISDQSANNPAVLVAAFTALGSTDPYADAGTYTAARQAAQDAATALQVLQDAIGGGADLTALQAAYDAAALQASADRTAASNAQAAADAINDGAETSLATAQQNLTNAIAAEAAADMATSAAATQLVAAQSAQAVAQGAYNAKLGASNAALANLNATNSLLTTSTEAITAAQAILANLVATTASPADIAAQEALIAQLEAAKNLVTSLQTNAQAAYNQAAAETATALTSLQGAQEVTAAAINAVAAAALAETAAEEQVGAAQDAVDAAQAALVQANADAATALQQALVLDATADASEAAAAAALSALQAAQDASPVTAEDLAAAQALADSTAATFEGLPAQMGLEFDVNDTTLFVPNVMPDLGDTAPFNSFLTLFGQFFDHGLDLVTKGGSGTVYIPLQPDDPLYVEGSPTNFMVLTRATNPPGADGILGTADDVREHVNETTPFIDLNQVYTSHESHQVFLREYVRLEVNGVMKTVATGHMLEGQNGGPPTWADIKNQAHQMLGIELTDMDVLRVPLVVADLYGNFIPGANGYAQLVTPEGLVSGTADAPAQASSAYGAGRAFLNDIAHNAAPGTVDHDRDPTTAEVVKAADADTDTGNDIPLNPQGVATTYDNELLDKHYVVGDGRGNENIGLTAVHHVFHSEHNNRVDQIKAELLASGDVAFINQWLLTPIQGDAVPADTSGLVWHGERLFQASRFSTEMVYQHLVFEEFARLVSPDIDPFLFSNTVDIDPAIMAEFAHVVYRFGHSMLTESVDRLAADGQTTNHIGLIDAFLNPVAFEGSGATPDEAAGAILRGMTRQVGNEIDEFLTGALRNNLVGLPLDLGAINIARGRDTGVPSLNEARRQFYEQTQDTTLKPYASWYEFALAIKNPASIINFVAAYGTHSSVVNAVTLEDKRDAATLLVMGGDGAPTDRLAFLNATGSWAGGTLGGLNNVDFWIGGLAEKKVAFQGLLGTTFNFVFEVQMEKLQDGDRFYYLSRTQGMNLLNQLEADSFAELVMRNTDLGNPGATHLPSSLFLTPDYILELNQARQKVADPNHTDPILAAISPMVIRRDTDGDGVNDYLHYTGGDHVVIGGDDNDNTLIGGEGDDTIWGDGGNDRIEGGFGVDHLFGGDGDDIITDSGTDSGAADVIHGDAGNDVINGGNGLDLIFGGSGQDFIFGGVDGKTITAGEGNDFVRGPDGLSFIAGNEGDDWLEGGDSFDTLAGENSELFFNSPIIGHDVLNGRGNDTDYDAESGDDIMFQGLGIQRNNGMAGFDWAIHKGEAQGANSDLGIPIFVNQEANILRDRFDLVEGLSGWKHADTLTGRDVVIGAYDEAAGAAAQFNPNSPFESYANALLESGVARIAGLAELVAHLDRVTFTTANGQTHTAVVFDATAVQYNEDGSARTLYDTAADILLGGGGSDILQGKGGNDVIDGDRWLNVRIRINDGNGNEIGWSDDLGSKVYSTTGLLLYGGRTLDSLMFDRTLNPGQLSIVREILDGDPDDLSLDTAVYRGNQSEYEITYHDDGSVTVAHVNPSVDLPENDGIDRLFNIELLRFADGEVSTRSPDIVGTNGNDTLVGDGRANRIFGLNGNDLLQGLAGNDLLDGGAGNDRLEGGTGNDTLLGGAGNDTLDGGAGNDAMTGGAGNDTYVVDSTGDVVVEDVNGGTDTVQTALAAYVLGANVEHLTFTGSGNFAGTGNDLANTITGGAGNDTLDGGAGIDRLIGGAGNDTYIVGTEIDVIVEAAGGGNDTVRYGGTSAYQLANNVENLVYTATTNAILVGNSSANVITTGAGNDTVNAAAGDDSVYGGDGNDRLLGGAGNDALYGEAGDDELLGEAGNDLLYGGGGNDRLDGGAGNDTLEGGAGNDTIYGGDGNDQIHGGAGDDTLFGDIGNDVINGGEGNDRIDGGAGNDRVTGGAGDDIMDASLGADIFVFGPSFGNDIINGFSASGGAQDRLNLAAFEFDTATFNSRVVITDAGNDTLITVNGVDGGTVRLVGLVDHTTVTIADFQLA</sequence>
<reference evidence="10 11" key="1">
    <citation type="submission" date="2024-08" db="EMBL/GenBank/DDBJ databases">
        <authorList>
            <person name="Feng Z."/>
            <person name="Ronholm J."/>
        </authorList>
    </citation>
    <scope>NUCLEOTIDE SEQUENCE [LARGE SCALE GENOMIC DNA]</scope>
    <source>
        <strain evidence="10 11">4-AB0-8</strain>
    </source>
</reference>
<evidence type="ECO:0000256" key="4">
    <source>
        <dbReference type="ARBA" id="ARBA00022656"/>
    </source>
</evidence>
<dbReference type="SUPFAM" id="SSF51120">
    <property type="entry name" value="beta-Roll"/>
    <property type="match status" value="6"/>
</dbReference>
<dbReference type="PANTHER" id="PTHR38340">
    <property type="entry name" value="S-LAYER PROTEIN"/>
    <property type="match status" value="1"/>
</dbReference>
<evidence type="ECO:0000256" key="9">
    <source>
        <dbReference type="SAM" id="MobiDB-lite"/>
    </source>
</evidence>
<dbReference type="InterPro" id="IPR003995">
    <property type="entry name" value="RTX_toxin_determinant-A"/>
</dbReference>
<dbReference type="InterPro" id="IPR011049">
    <property type="entry name" value="Serralysin-like_metalloprot_C"/>
</dbReference>
<dbReference type="CDD" id="cd09821">
    <property type="entry name" value="An_peroxidase_bacterial_2"/>
    <property type="match status" value="1"/>
</dbReference>
<dbReference type="InterPro" id="IPR037120">
    <property type="entry name" value="Haem_peroxidase_sf_animal"/>
</dbReference>
<evidence type="ECO:0000256" key="7">
    <source>
        <dbReference type="ARBA" id="ARBA00023136"/>
    </source>
</evidence>